<accession>A0ABU3DKC4</accession>
<feature type="domain" description="ISXO2-like transposase" evidence="1">
    <location>
        <begin position="135"/>
        <end position="283"/>
    </location>
</feature>
<dbReference type="RefSeq" id="WP_311693411.1">
    <property type="nucleotide sequence ID" value="NZ_JAVRHL010000004.1"/>
</dbReference>
<evidence type="ECO:0000313" key="2">
    <source>
        <dbReference type="EMBL" id="MDT0684170.1"/>
    </source>
</evidence>
<organism evidence="2 3">
    <name type="scientific">Tropicimonas omnivorans</name>
    <dbReference type="NCBI Taxonomy" id="3075590"/>
    <lineage>
        <taxon>Bacteria</taxon>
        <taxon>Pseudomonadati</taxon>
        <taxon>Pseudomonadota</taxon>
        <taxon>Alphaproteobacteria</taxon>
        <taxon>Rhodobacterales</taxon>
        <taxon>Roseobacteraceae</taxon>
        <taxon>Tropicimonas</taxon>
    </lineage>
</organism>
<dbReference type="Proteomes" id="UP001265259">
    <property type="component" value="Unassembled WGS sequence"/>
</dbReference>
<dbReference type="NCBIfam" id="NF033547">
    <property type="entry name" value="transpos_IS1595"/>
    <property type="match status" value="1"/>
</dbReference>
<gene>
    <name evidence="2" type="ORF">RM543_15905</name>
</gene>
<name>A0ABU3DKC4_9RHOB</name>
<dbReference type="InterPro" id="IPR024445">
    <property type="entry name" value="Tnp_ISXO2-like"/>
</dbReference>
<keyword evidence="3" id="KW-1185">Reference proteome</keyword>
<evidence type="ECO:0000259" key="1">
    <source>
        <dbReference type="SMART" id="SM01126"/>
    </source>
</evidence>
<dbReference type="SMART" id="SM01126">
    <property type="entry name" value="DDE_Tnp_IS1595"/>
    <property type="match status" value="1"/>
</dbReference>
<comment type="caution">
    <text evidence="2">The sequence shown here is derived from an EMBL/GenBank/DDBJ whole genome shotgun (WGS) entry which is preliminary data.</text>
</comment>
<dbReference type="EMBL" id="JAVRHL010000004">
    <property type="protein sequence ID" value="MDT0684170.1"/>
    <property type="molecule type" value="Genomic_DNA"/>
</dbReference>
<reference evidence="2 3" key="1">
    <citation type="submission" date="2023-09" db="EMBL/GenBank/DDBJ databases">
        <authorList>
            <person name="Rey-Velasco X."/>
        </authorList>
    </citation>
    <scope>NUCLEOTIDE SEQUENCE [LARGE SCALE GENOMIC DNA]</scope>
    <source>
        <strain evidence="2 3">F158</strain>
    </source>
</reference>
<protein>
    <submittedName>
        <fullName evidence="2">IS1595 family transposase</fullName>
    </submittedName>
</protein>
<evidence type="ECO:0000313" key="3">
    <source>
        <dbReference type="Proteomes" id="UP001265259"/>
    </source>
</evidence>
<proteinExistence type="predicted"/>
<dbReference type="Pfam" id="PF12762">
    <property type="entry name" value="DDE_Tnp_IS1595"/>
    <property type="match status" value="1"/>
</dbReference>
<sequence length="342" mass="38602">MITELKSIPDILKWMPSEKHARRFLDDTIWSTGRHCPHYGTVESSVHLRGKSCRDGLYQCRDFRAQFTVTTHTPMHGTKLDLRLWICAMFLVLTSSKGISSVVMARLLGVNQKTAWKMGHAVREMMDDRNSELLPLEDIVEVDEAYVGGAPKSLPGASNPRGKGTGKPMVFVAASRDGQARARVVSDDKRATLEPVLLEWIDPETTGLMTDGSKSYRGLGKTMADHKYVIHSKKEYANPETGAHVNTAEAVISQVQRALVGVYHNLGRQNLQRYLDEIVWRWNHRDPAREVVTQWTTKAGVEREKSTTIWKPIPVVDQMRVLLQGAVGKQLRRSEEYGLCWP</sequence>